<reference evidence="1" key="1">
    <citation type="journal article" date="2021" name="Proc. Natl. Acad. Sci. U.S.A.">
        <title>A Catalog of Tens of Thousands of Viruses from Human Metagenomes Reveals Hidden Associations with Chronic Diseases.</title>
        <authorList>
            <person name="Tisza M.J."/>
            <person name="Buck C.B."/>
        </authorList>
    </citation>
    <scope>NUCLEOTIDE SEQUENCE</scope>
    <source>
        <strain evidence="1">Ctr0N4</strain>
    </source>
</reference>
<protein>
    <recommendedName>
        <fullName evidence="2">CHAP domain-containing protein</fullName>
    </recommendedName>
</protein>
<evidence type="ECO:0000313" key="1">
    <source>
        <dbReference type="EMBL" id="DAD75567.1"/>
    </source>
</evidence>
<dbReference type="Gene3D" id="2.10.270.10">
    <property type="entry name" value="Cholin Binding"/>
    <property type="match status" value="1"/>
</dbReference>
<accession>A0A8S5M0I2</accession>
<dbReference type="EMBL" id="BK014786">
    <property type="protein sequence ID" value="DAD75567.1"/>
    <property type="molecule type" value="Genomic_DNA"/>
</dbReference>
<name>A0A8S5M0I2_9CAUD</name>
<dbReference type="SUPFAM" id="SSF69360">
    <property type="entry name" value="Cell wall binding repeat"/>
    <property type="match status" value="1"/>
</dbReference>
<dbReference type="Gene3D" id="2.20.120.10">
    <property type="entry name" value="Multimodular pneumococcal cell wall endolysin, domain 3"/>
    <property type="match status" value="1"/>
</dbReference>
<evidence type="ECO:0008006" key="2">
    <source>
        <dbReference type="Google" id="ProtNLM"/>
    </source>
</evidence>
<organism evidence="1">
    <name type="scientific">Siphoviridae sp. ctr0N4</name>
    <dbReference type="NCBI Taxonomy" id="2826473"/>
    <lineage>
        <taxon>Viruses</taxon>
        <taxon>Duplodnaviria</taxon>
        <taxon>Heunggongvirae</taxon>
        <taxon>Uroviricota</taxon>
        <taxon>Caudoviricetes</taxon>
    </lineage>
</organism>
<sequence>MNSYQAGQKLLCGGYTAYTPEGKGYFVRAGRWHKDPLPGDIVYFFSKAKNRVAHVGLVAKVERLAFGKIRITTVEGNTAPGKYFSRDGGCVALKTYVFSPSEVGNGHLIDGFGRPRYGADTCTAEGLIEVALGEVGYVEKASNAQLESKTGNPGDQNYTKYGAWYGMNGAYWCAEFTSWCAYTACAKHRENAHTGWQQKGSSWQYIDENGALVAGRWKYIGGRWYVFDNAGNLIRDTWFQDAAGWYYLAGDGGMLSGQWLDYEGHQYYLTKTGLMAKSAYVRGTQPSVGGALYYYYVDNEGRWDATKDTENPDAGADIAV</sequence>
<proteinExistence type="predicted"/>